<organism evidence="1 2">
    <name type="scientific">Methylobacterium goesingense</name>
    <dbReference type="NCBI Taxonomy" id="243690"/>
    <lineage>
        <taxon>Bacteria</taxon>
        <taxon>Pseudomonadati</taxon>
        <taxon>Pseudomonadota</taxon>
        <taxon>Alphaproteobacteria</taxon>
        <taxon>Hyphomicrobiales</taxon>
        <taxon>Methylobacteriaceae</taxon>
        <taxon>Methylobacterium</taxon>
    </lineage>
</organism>
<comment type="caution">
    <text evidence="1">The sequence shown here is derived from an EMBL/GenBank/DDBJ whole genome shotgun (WGS) entry which is preliminary data.</text>
</comment>
<name>A0ABV2L7G7_9HYPH</name>
<reference evidence="1 2" key="1">
    <citation type="submission" date="2024-06" db="EMBL/GenBank/DDBJ databases">
        <title>Genomic Encyclopedia of Type Strains, Phase IV (KMG-IV): sequencing the most valuable type-strain genomes for metagenomic binning, comparative biology and taxonomic classification.</title>
        <authorList>
            <person name="Goeker M."/>
        </authorList>
    </citation>
    <scope>NUCLEOTIDE SEQUENCE [LARGE SCALE GENOMIC DNA]</scope>
    <source>
        <strain evidence="1 2">DSM 21331</strain>
    </source>
</reference>
<sequence length="39" mass="4540">MITQRQRGRLRDLGFTEDAIRSMTPAEAHERLRLDGREG</sequence>
<evidence type="ECO:0008006" key="3">
    <source>
        <dbReference type="Google" id="ProtNLM"/>
    </source>
</evidence>
<evidence type="ECO:0000313" key="1">
    <source>
        <dbReference type="EMBL" id="MET3693773.1"/>
    </source>
</evidence>
<dbReference type="Proteomes" id="UP001549145">
    <property type="component" value="Unassembled WGS sequence"/>
</dbReference>
<accession>A0ABV2L7G7</accession>
<dbReference type="EMBL" id="JBEPMM010000009">
    <property type="protein sequence ID" value="MET3693773.1"/>
    <property type="molecule type" value="Genomic_DNA"/>
</dbReference>
<keyword evidence="2" id="KW-1185">Reference proteome</keyword>
<evidence type="ECO:0000313" key="2">
    <source>
        <dbReference type="Proteomes" id="UP001549145"/>
    </source>
</evidence>
<protein>
    <recommendedName>
        <fullName evidence="3">DUF1127 domain-containing protein</fullName>
    </recommendedName>
</protein>
<gene>
    <name evidence="1" type="ORF">ABID43_003324</name>
</gene>
<proteinExistence type="predicted"/>